<dbReference type="RefSeq" id="WP_255039298.1">
    <property type="nucleotide sequence ID" value="NZ_RJUF01000185.1"/>
</dbReference>
<name>A0AAE3H643_9BACT</name>
<protein>
    <submittedName>
        <fullName evidence="1">Uncharacterized protein</fullName>
    </submittedName>
</protein>
<evidence type="ECO:0000313" key="2">
    <source>
        <dbReference type="Proteomes" id="UP001204144"/>
    </source>
</evidence>
<evidence type="ECO:0000313" key="1">
    <source>
        <dbReference type="EMBL" id="MCP9765583.1"/>
    </source>
</evidence>
<proteinExistence type="predicted"/>
<keyword evidence="2" id="KW-1185">Reference proteome</keyword>
<dbReference type="Proteomes" id="UP001204144">
    <property type="component" value="Unassembled WGS sequence"/>
</dbReference>
<sequence length="128" mass="14940">MLKKNARLERFKKILVLSLLFVLGIGTLSGFATNYFSDSEDSNSPTYNQNKEEHHLDKFILAVAEVEEIEEETGDEKHDLSYLIPLAQQNFLNFVGRNEVRTVRISFSLSHRYTRKLSLVYLFRNIRI</sequence>
<gene>
    <name evidence="1" type="ORF">EGI31_21820</name>
</gene>
<dbReference type="AlphaFoldDB" id="A0AAE3H643"/>
<accession>A0AAE3H643</accession>
<reference evidence="1 2" key="1">
    <citation type="submission" date="2018-11" db="EMBL/GenBank/DDBJ databases">
        <title>Novel bacteria species description.</title>
        <authorList>
            <person name="Han J.-H."/>
        </authorList>
    </citation>
    <scope>NUCLEOTIDE SEQUENCE [LARGE SCALE GENOMIC DNA]</scope>
    <source>
        <strain evidence="1 2">KCTC23259</strain>
    </source>
</reference>
<comment type="caution">
    <text evidence="1">The sequence shown here is derived from an EMBL/GenBank/DDBJ whole genome shotgun (WGS) entry which is preliminary data.</text>
</comment>
<organism evidence="1 2">
    <name type="scientific">Lacihabitans soyangensis</name>
    <dbReference type="NCBI Taxonomy" id="869394"/>
    <lineage>
        <taxon>Bacteria</taxon>
        <taxon>Pseudomonadati</taxon>
        <taxon>Bacteroidota</taxon>
        <taxon>Cytophagia</taxon>
        <taxon>Cytophagales</taxon>
        <taxon>Leadbetterellaceae</taxon>
        <taxon>Lacihabitans</taxon>
    </lineage>
</organism>
<dbReference type="EMBL" id="RJUF01000185">
    <property type="protein sequence ID" value="MCP9765583.1"/>
    <property type="molecule type" value="Genomic_DNA"/>
</dbReference>